<feature type="transmembrane region" description="Helical" evidence="1">
    <location>
        <begin position="21"/>
        <end position="44"/>
    </location>
</feature>
<keyword evidence="1" id="KW-0472">Membrane</keyword>
<protein>
    <submittedName>
        <fullName evidence="3">CPBP family intramembrane metalloprotease</fullName>
    </submittedName>
</protein>
<keyword evidence="1" id="KW-0812">Transmembrane</keyword>
<comment type="caution">
    <text evidence="3">The sequence shown here is derived from an EMBL/GenBank/DDBJ whole genome shotgun (WGS) entry which is preliminary data.</text>
</comment>
<keyword evidence="3" id="KW-0645">Protease</keyword>
<accession>A0ABS6K115</accession>
<feature type="domain" description="CAAX prenyl protease 2/Lysostaphin resistance protein A-like" evidence="2">
    <location>
        <begin position="96"/>
        <end position="178"/>
    </location>
</feature>
<evidence type="ECO:0000313" key="3">
    <source>
        <dbReference type="EMBL" id="MBU9723991.1"/>
    </source>
</evidence>
<keyword evidence="1" id="KW-1133">Transmembrane helix</keyword>
<dbReference type="Pfam" id="PF02517">
    <property type="entry name" value="Rce1-like"/>
    <property type="match status" value="1"/>
</dbReference>
<feature type="transmembrane region" description="Helical" evidence="1">
    <location>
        <begin position="121"/>
        <end position="137"/>
    </location>
</feature>
<reference evidence="3 4" key="1">
    <citation type="submission" date="2021-06" db="EMBL/GenBank/DDBJ databases">
        <title>Bacillus sp. RD4P76, an endophyte from a halophyte.</title>
        <authorList>
            <person name="Sun J.-Q."/>
        </authorList>
    </citation>
    <scope>NUCLEOTIDE SEQUENCE [LARGE SCALE GENOMIC DNA]</scope>
    <source>
        <strain evidence="3 4">JCM 17098</strain>
    </source>
</reference>
<organism evidence="3 4">
    <name type="scientific">Evansella alkalicola</name>
    <dbReference type="NCBI Taxonomy" id="745819"/>
    <lineage>
        <taxon>Bacteria</taxon>
        <taxon>Bacillati</taxon>
        <taxon>Bacillota</taxon>
        <taxon>Bacilli</taxon>
        <taxon>Bacillales</taxon>
        <taxon>Bacillaceae</taxon>
        <taxon>Evansella</taxon>
    </lineage>
</organism>
<proteinExistence type="predicted"/>
<sequence>MKKQGEIIKQLTDRELLLNLYITQFIILILAFTLSRFLFGTWFYPLELITWDLQAVTLGVIAGLLVVLLELILVKWLPKHYFDDGGINERVFQKRSFLHIAFISAVVAFSEELLFRGVLQTYLGLLPASIIFALIHFRYLHKPFLFVFTVILSLFLGILYWYTGNLLTVMICHFLIDYLLGIAIRLKIVK</sequence>
<name>A0ABS6K115_9BACI</name>
<dbReference type="EMBL" id="JAHQCR010000088">
    <property type="protein sequence ID" value="MBU9723991.1"/>
    <property type="molecule type" value="Genomic_DNA"/>
</dbReference>
<evidence type="ECO:0000313" key="4">
    <source>
        <dbReference type="Proteomes" id="UP000790580"/>
    </source>
</evidence>
<gene>
    <name evidence="3" type="ORF">KS407_21440</name>
</gene>
<feature type="transmembrane region" description="Helical" evidence="1">
    <location>
        <begin position="56"/>
        <end position="77"/>
    </location>
</feature>
<keyword evidence="3" id="KW-0378">Hydrolase</keyword>
<dbReference type="Proteomes" id="UP000790580">
    <property type="component" value="Unassembled WGS sequence"/>
</dbReference>
<evidence type="ECO:0000256" key="1">
    <source>
        <dbReference type="SAM" id="Phobius"/>
    </source>
</evidence>
<dbReference type="GO" id="GO:0008237">
    <property type="term" value="F:metallopeptidase activity"/>
    <property type="evidence" value="ECO:0007669"/>
    <property type="project" value="UniProtKB-KW"/>
</dbReference>
<dbReference type="InterPro" id="IPR003675">
    <property type="entry name" value="Rce1/LyrA-like_dom"/>
</dbReference>
<feature type="transmembrane region" description="Helical" evidence="1">
    <location>
        <begin position="144"/>
        <end position="162"/>
    </location>
</feature>
<keyword evidence="3" id="KW-0482">Metalloprotease</keyword>
<evidence type="ECO:0000259" key="2">
    <source>
        <dbReference type="Pfam" id="PF02517"/>
    </source>
</evidence>
<feature type="transmembrane region" description="Helical" evidence="1">
    <location>
        <begin position="168"/>
        <end position="186"/>
    </location>
</feature>
<dbReference type="RefSeq" id="WP_176371362.1">
    <property type="nucleotide sequence ID" value="NZ_JAHQCR010000088.1"/>
</dbReference>
<feature type="transmembrane region" description="Helical" evidence="1">
    <location>
        <begin position="97"/>
        <end position="115"/>
    </location>
</feature>
<keyword evidence="4" id="KW-1185">Reference proteome</keyword>